<dbReference type="InterPro" id="IPR003593">
    <property type="entry name" value="AAA+_ATPase"/>
</dbReference>
<dbReference type="InterPro" id="IPR027417">
    <property type="entry name" value="P-loop_NTPase"/>
</dbReference>
<comment type="subcellular location">
    <subcellularLocation>
        <location evidence="1">Cell inner membrane</location>
        <topology evidence="1">Peripheral membrane protein</topology>
    </subcellularLocation>
</comment>
<dbReference type="EMBL" id="JBHLXD010000022">
    <property type="protein sequence ID" value="MFC0209447.1"/>
    <property type="molecule type" value="Genomic_DNA"/>
</dbReference>
<dbReference type="PANTHER" id="PTHR43776">
    <property type="entry name" value="TRANSPORT ATP-BINDING PROTEIN"/>
    <property type="match status" value="1"/>
</dbReference>
<evidence type="ECO:0000259" key="6">
    <source>
        <dbReference type="PROSITE" id="PS50893"/>
    </source>
</evidence>
<dbReference type="SMART" id="SM00382">
    <property type="entry name" value="AAA"/>
    <property type="match status" value="1"/>
</dbReference>
<evidence type="ECO:0000256" key="3">
    <source>
        <dbReference type="ARBA" id="ARBA00022448"/>
    </source>
</evidence>
<sequence>MSATVLETHGLTRIFGGGRTLLGRPKPGVHAVQGVDLALREGETLGIVGESGCGKSTLARMLVGLDAPSAGTIRLKGEDVTTLARTSPRGLARRIQYVFQDPVSSLNPRKTIRRILEAPMKHLLGYPAGKRRERLAALMDAVSLRAEFLDRYPHEFSGGQAQRIGIARALAAEPEILVLDEPVSALDVSVQAQVLNLLDDLKARFGLTYVFISHDLSVVESVSDRVAVMYFGRIVEEAAAHALFACPRHPYTKLLFDSAPVPGKKGLTGEEGLAELPDPYNPPPGCAFAPRCRRAAEDCRASRPPLETREAGRHAACFHPLGDDALERAQ</sequence>
<gene>
    <name evidence="7" type="ORF">ACFFJ2_13665</name>
</gene>
<keyword evidence="4" id="KW-0547">Nucleotide-binding</keyword>
<name>A0ABV6DA19_9HYPH</name>
<evidence type="ECO:0000256" key="5">
    <source>
        <dbReference type="ARBA" id="ARBA00022840"/>
    </source>
</evidence>
<feature type="domain" description="ABC transporter" evidence="6">
    <location>
        <begin position="6"/>
        <end position="256"/>
    </location>
</feature>
<dbReference type="Pfam" id="PF00005">
    <property type="entry name" value="ABC_tran"/>
    <property type="match status" value="1"/>
</dbReference>
<dbReference type="PROSITE" id="PS00211">
    <property type="entry name" value="ABC_TRANSPORTER_1"/>
    <property type="match status" value="1"/>
</dbReference>
<dbReference type="SUPFAM" id="SSF52540">
    <property type="entry name" value="P-loop containing nucleoside triphosphate hydrolases"/>
    <property type="match status" value="1"/>
</dbReference>
<evidence type="ECO:0000256" key="4">
    <source>
        <dbReference type="ARBA" id="ARBA00022741"/>
    </source>
</evidence>
<evidence type="ECO:0000313" key="7">
    <source>
        <dbReference type="EMBL" id="MFC0209447.1"/>
    </source>
</evidence>
<dbReference type="InterPro" id="IPR013563">
    <property type="entry name" value="Oligopep_ABC_C"/>
</dbReference>
<dbReference type="PANTHER" id="PTHR43776:SF7">
    <property type="entry name" value="D,D-DIPEPTIDE TRANSPORT ATP-BINDING PROTEIN DDPF-RELATED"/>
    <property type="match status" value="1"/>
</dbReference>
<dbReference type="RefSeq" id="WP_261519487.1">
    <property type="nucleotide sequence ID" value="NZ_JAODNW010000004.1"/>
</dbReference>
<organism evidence="7 8">
    <name type="scientific">Chelativorans intermedius</name>
    <dbReference type="NCBI Taxonomy" id="515947"/>
    <lineage>
        <taxon>Bacteria</taxon>
        <taxon>Pseudomonadati</taxon>
        <taxon>Pseudomonadota</taxon>
        <taxon>Alphaproteobacteria</taxon>
        <taxon>Hyphomicrobiales</taxon>
        <taxon>Phyllobacteriaceae</taxon>
        <taxon>Chelativorans</taxon>
    </lineage>
</organism>
<dbReference type="CDD" id="cd03257">
    <property type="entry name" value="ABC_NikE_OppD_transporters"/>
    <property type="match status" value="1"/>
</dbReference>
<evidence type="ECO:0000256" key="1">
    <source>
        <dbReference type="ARBA" id="ARBA00004417"/>
    </source>
</evidence>
<comment type="similarity">
    <text evidence="2">Belongs to the ABC transporter superfamily.</text>
</comment>
<protein>
    <submittedName>
        <fullName evidence="7">ABC transporter ATP-binding protein</fullName>
    </submittedName>
</protein>
<accession>A0ABV6DA19</accession>
<dbReference type="InterPro" id="IPR017871">
    <property type="entry name" value="ABC_transporter-like_CS"/>
</dbReference>
<keyword evidence="3" id="KW-0813">Transport</keyword>
<keyword evidence="8" id="KW-1185">Reference proteome</keyword>
<reference evidence="7 8" key="1">
    <citation type="submission" date="2024-09" db="EMBL/GenBank/DDBJ databases">
        <authorList>
            <person name="Sun Q."/>
            <person name="Mori K."/>
        </authorList>
    </citation>
    <scope>NUCLEOTIDE SEQUENCE [LARGE SCALE GENOMIC DNA]</scope>
    <source>
        <strain evidence="7 8">CCM 8543</strain>
    </source>
</reference>
<dbReference type="Gene3D" id="3.40.50.300">
    <property type="entry name" value="P-loop containing nucleotide triphosphate hydrolases"/>
    <property type="match status" value="1"/>
</dbReference>
<dbReference type="GO" id="GO:0005524">
    <property type="term" value="F:ATP binding"/>
    <property type="evidence" value="ECO:0007669"/>
    <property type="project" value="UniProtKB-KW"/>
</dbReference>
<dbReference type="PROSITE" id="PS50893">
    <property type="entry name" value="ABC_TRANSPORTER_2"/>
    <property type="match status" value="1"/>
</dbReference>
<comment type="caution">
    <text evidence="7">The sequence shown here is derived from an EMBL/GenBank/DDBJ whole genome shotgun (WGS) entry which is preliminary data.</text>
</comment>
<proteinExistence type="inferred from homology"/>
<dbReference type="InterPro" id="IPR003439">
    <property type="entry name" value="ABC_transporter-like_ATP-bd"/>
</dbReference>
<dbReference type="InterPro" id="IPR050319">
    <property type="entry name" value="ABC_transp_ATP-bind"/>
</dbReference>
<keyword evidence="5 7" id="KW-0067">ATP-binding</keyword>
<evidence type="ECO:0000256" key="2">
    <source>
        <dbReference type="ARBA" id="ARBA00005417"/>
    </source>
</evidence>
<evidence type="ECO:0000313" key="8">
    <source>
        <dbReference type="Proteomes" id="UP001589755"/>
    </source>
</evidence>
<dbReference type="Proteomes" id="UP001589755">
    <property type="component" value="Unassembled WGS sequence"/>
</dbReference>
<dbReference type="Pfam" id="PF08352">
    <property type="entry name" value="oligo_HPY"/>
    <property type="match status" value="1"/>
</dbReference>
<dbReference type="NCBIfam" id="TIGR01727">
    <property type="entry name" value="oligo_HPY"/>
    <property type="match status" value="1"/>
</dbReference>